<protein>
    <recommendedName>
        <fullName evidence="3">Cadherin N-terminal domain-containing protein</fullName>
    </recommendedName>
</protein>
<feature type="domain" description="Cadherin N-terminal" evidence="3">
    <location>
        <begin position="29"/>
        <end position="79"/>
    </location>
</feature>
<evidence type="ECO:0000256" key="1">
    <source>
        <dbReference type="ARBA" id="ARBA00023180"/>
    </source>
</evidence>
<sequence length="79" mass="8605">MLQLLPELLFTCLALALLDCNSGAASVQLAYSVSEEANLGTNVGNIAKDLSLNVQDLETRLFQIVTSKKKYFEINLKTG</sequence>
<dbReference type="Proteomes" id="UP000694383">
    <property type="component" value="Unplaced"/>
</dbReference>
<dbReference type="Gene3D" id="2.60.40.60">
    <property type="entry name" value="Cadherins"/>
    <property type="match status" value="1"/>
</dbReference>
<feature type="chain" id="PRO_5034424146" description="Cadherin N-terminal domain-containing protein" evidence="2">
    <location>
        <begin position="17"/>
        <end position="79"/>
    </location>
</feature>
<name>A0A8C7XS07_9TELE</name>
<evidence type="ECO:0000313" key="5">
    <source>
        <dbReference type="Proteomes" id="UP000694383"/>
    </source>
</evidence>
<feature type="signal peptide" evidence="2">
    <location>
        <begin position="1"/>
        <end position="16"/>
    </location>
</feature>
<dbReference type="InterPro" id="IPR013164">
    <property type="entry name" value="Cadherin_N"/>
</dbReference>
<reference evidence="4" key="1">
    <citation type="submission" date="2025-08" db="UniProtKB">
        <authorList>
            <consortium name="Ensembl"/>
        </authorList>
    </citation>
    <scope>IDENTIFICATION</scope>
</reference>
<proteinExistence type="predicted"/>
<evidence type="ECO:0000259" key="3">
    <source>
        <dbReference type="Pfam" id="PF08266"/>
    </source>
</evidence>
<organism evidence="4 5">
    <name type="scientific">Oryzias sinensis</name>
    <name type="common">Chinese medaka</name>
    <dbReference type="NCBI Taxonomy" id="183150"/>
    <lineage>
        <taxon>Eukaryota</taxon>
        <taxon>Metazoa</taxon>
        <taxon>Chordata</taxon>
        <taxon>Craniata</taxon>
        <taxon>Vertebrata</taxon>
        <taxon>Euteleostomi</taxon>
        <taxon>Actinopterygii</taxon>
        <taxon>Neopterygii</taxon>
        <taxon>Teleostei</taxon>
        <taxon>Neoteleostei</taxon>
        <taxon>Acanthomorphata</taxon>
        <taxon>Ovalentaria</taxon>
        <taxon>Atherinomorphae</taxon>
        <taxon>Beloniformes</taxon>
        <taxon>Adrianichthyidae</taxon>
        <taxon>Oryziinae</taxon>
        <taxon>Oryzias</taxon>
    </lineage>
</organism>
<keyword evidence="1" id="KW-0325">Glycoprotein</keyword>
<dbReference type="Pfam" id="PF08266">
    <property type="entry name" value="Cadherin_2"/>
    <property type="match status" value="1"/>
</dbReference>
<dbReference type="GeneTree" id="ENSGT00940000164173"/>
<dbReference type="Ensembl" id="ENSOSIT00000017659.1">
    <property type="protein sequence ID" value="ENSOSIP00000016702.1"/>
    <property type="gene ID" value="ENSOSIG00000009184.1"/>
</dbReference>
<reference evidence="4" key="2">
    <citation type="submission" date="2025-09" db="UniProtKB">
        <authorList>
            <consortium name="Ensembl"/>
        </authorList>
    </citation>
    <scope>IDENTIFICATION</scope>
</reference>
<accession>A0A8C7XS07</accession>
<dbReference type="AlphaFoldDB" id="A0A8C7XS07"/>
<keyword evidence="5" id="KW-1185">Reference proteome</keyword>
<evidence type="ECO:0000256" key="2">
    <source>
        <dbReference type="SAM" id="SignalP"/>
    </source>
</evidence>
<evidence type="ECO:0000313" key="4">
    <source>
        <dbReference type="Ensembl" id="ENSOSIP00000016702.1"/>
    </source>
</evidence>
<keyword evidence="2" id="KW-0732">Signal</keyword>